<gene>
    <name evidence="3" type="ORF">ODALV1_LOCUS8528</name>
</gene>
<evidence type="ECO:0000313" key="4">
    <source>
        <dbReference type="Proteomes" id="UP001642540"/>
    </source>
</evidence>
<dbReference type="EMBL" id="CAXLJM020000026">
    <property type="protein sequence ID" value="CAL8093557.1"/>
    <property type="molecule type" value="Genomic_DNA"/>
</dbReference>
<dbReference type="CDD" id="cd05382">
    <property type="entry name" value="CAP_GAPR1-like"/>
    <property type="match status" value="1"/>
</dbReference>
<sequence length="232" mass="25426">MSDKTVVSTKTSVDTKTESREDGATVKTITTTTVEEYSDGSSSTKTSIKTITEGASINQIDPKTGKPTGKAYNPSEAKKSAPRVKVTTDKDFLKQALNAHNDYRKKHHVPALVLSDDLCQVAQAWADKIAAEDKMQHSENGYGENVHWCSGKVDNGKAPVDHWYSEAKDYKFVGDLDYQRGTGHFTQVVWKDTKELGIAKAEGKKGGTYVVANYNPSGNFIGKFTENVLKAK</sequence>
<proteinExistence type="predicted"/>
<name>A0ABP1QC20_9HEXA</name>
<feature type="compositionally biased region" description="Low complexity" evidence="1">
    <location>
        <begin position="41"/>
        <end position="52"/>
    </location>
</feature>
<evidence type="ECO:0000313" key="3">
    <source>
        <dbReference type="EMBL" id="CAL8093557.1"/>
    </source>
</evidence>
<dbReference type="PRINTS" id="PR00837">
    <property type="entry name" value="V5TPXLIKE"/>
</dbReference>
<dbReference type="PROSITE" id="PS01009">
    <property type="entry name" value="CRISP_1"/>
    <property type="match status" value="1"/>
</dbReference>
<dbReference type="SUPFAM" id="SSF55797">
    <property type="entry name" value="PR-1-like"/>
    <property type="match status" value="1"/>
</dbReference>
<keyword evidence="4" id="KW-1185">Reference proteome</keyword>
<protein>
    <recommendedName>
        <fullName evidence="2">SCP domain-containing protein</fullName>
    </recommendedName>
</protein>
<feature type="compositionally biased region" description="Low complexity" evidence="1">
    <location>
        <begin position="25"/>
        <end position="34"/>
    </location>
</feature>
<dbReference type="InterPro" id="IPR034113">
    <property type="entry name" value="SCP_GAPR1-like"/>
</dbReference>
<evidence type="ECO:0000259" key="2">
    <source>
        <dbReference type="SMART" id="SM00198"/>
    </source>
</evidence>
<accession>A0ABP1QC20</accession>
<dbReference type="Gene3D" id="3.40.33.10">
    <property type="entry name" value="CAP"/>
    <property type="match status" value="1"/>
</dbReference>
<dbReference type="Pfam" id="PF00188">
    <property type="entry name" value="CAP"/>
    <property type="match status" value="1"/>
</dbReference>
<feature type="region of interest" description="Disordered" evidence="1">
    <location>
        <begin position="1"/>
        <end position="80"/>
    </location>
</feature>
<dbReference type="InterPro" id="IPR035940">
    <property type="entry name" value="CAP_sf"/>
</dbReference>
<dbReference type="InterPro" id="IPR014044">
    <property type="entry name" value="CAP_dom"/>
</dbReference>
<dbReference type="PANTHER" id="PTHR10334">
    <property type="entry name" value="CYSTEINE-RICH SECRETORY PROTEIN-RELATED"/>
    <property type="match status" value="1"/>
</dbReference>
<feature type="domain" description="SCP" evidence="2">
    <location>
        <begin position="91"/>
        <end position="222"/>
    </location>
</feature>
<evidence type="ECO:0000256" key="1">
    <source>
        <dbReference type="SAM" id="MobiDB-lite"/>
    </source>
</evidence>
<feature type="compositionally biased region" description="Low complexity" evidence="1">
    <location>
        <begin position="1"/>
        <end position="12"/>
    </location>
</feature>
<reference evidence="3 4" key="1">
    <citation type="submission" date="2024-08" db="EMBL/GenBank/DDBJ databases">
        <authorList>
            <person name="Cucini C."/>
            <person name="Frati F."/>
        </authorList>
    </citation>
    <scope>NUCLEOTIDE SEQUENCE [LARGE SCALE GENOMIC DNA]</scope>
</reference>
<dbReference type="InterPro" id="IPR001283">
    <property type="entry name" value="CRISP-related"/>
</dbReference>
<organism evidence="3 4">
    <name type="scientific">Orchesella dallaii</name>
    <dbReference type="NCBI Taxonomy" id="48710"/>
    <lineage>
        <taxon>Eukaryota</taxon>
        <taxon>Metazoa</taxon>
        <taxon>Ecdysozoa</taxon>
        <taxon>Arthropoda</taxon>
        <taxon>Hexapoda</taxon>
        <taxon>Collembola</taxon>
        <taxon>Entomobryomorpha</taxon>
        <taxon>Entomobryoidea</taxon>
        <taxon>Orchesellidae</taxon>
        <taxon>Orchesellinae</taxon>
        <taxon>Orchesella</taxon>
    </lineage>
</organism>
<comment type="caution">
    <text evidence="3">The sequence shown here is derived from an EMBL/GenBank/DDBJ whole genome shotgun (WGS) entry which is preliminary data.</text>
</comment>
<dbReference type="SMART" id="SM00198">
    <property type="entry name" value="SCP"/>
    <property type="match status" value="1"/>
</dbReference>
<feature type="compositionally biased region" description="Basic and acidic residues" evidence="1">
    <location>
        <begin position="13"/>
        <end position="24"/>
    </location>
</feature>
<dbReference type="Proteomes" id="UP001642540">
    <property type="component" value="Unassembled WGS sequence"/>
</dbReference>
<dbReference type="InterPro" id="IPR018244">
    <property type="entry name" value="Allrgn_V5/Tpx1_CS"/>
</dbReference>